<organism evidence="2 3">
    <name type="scientific">Pleurostoma richardsiae</name>
    <dbReference type="NCBI Taxonomy" id="41990"/>
    <lineage>
        <taxon>Eukaryota</taxon>
        <taxon>Fungi</taxon>
        <taxon>Dikarya</taxon>
        <taxon>Ascomycota</taxon>
        <taxon>Pezizomycotina</taxon>
        <taxon>Sordariomycetes</taxon>
        <taxon>Sordariomycetidae</taxon>
        <taxon>Calosphaeriales</taxon>
        <taxon>Pleurostomataceae</taxon>
        <taxon>Pleurostoma</taxon>
    </lineage>
</organism>
<sequence length="356" mass="39853">MERTVLDVLVEANPERDSRSVPRGNNSSHRDWIPVSGSQPWTDFNYENLVSIFRKSLSATYRDPPVIDQGSVYDHDIRNEATLDHFLTRFVFPIINGALRRTSRVMEWSEVFYISPGSWCHGSGPPDWGLVSYSRMWESKFYNLLPGDTKLHAKWRPDMDGSEDLGVRRQWLLPVSQITTYAADAECRYGFIITDQRLVVFRFSVEAVGPSSVATRSQRLPLQPTHERVASGDTDISSAVEQMSLDSSGAQSYIDNNPANYEYLPPEYAVVHWSASEGSGQTGYGMDAGYAPDDGQGDGGDGHAVSGQMEEGGNTEEGYGSKGQEVETRAVDWVQSEYGGWEYNGKKHTYYTEKLP</sequence>
<reference evidence="2" key="1">
    <citation type="submission" date="2022-07" db="EMBL/GenBank/DDBJ databases">
        <title>Fungi with potential for degradation of polypropylene.</title>
        <authorList>
            <person name="Gostincar C."/>
        </authorList>
    </citation>
    <scope>NUCLEOTIDE SEQUENCE</scope>
    <source>
        <strain evidence="2">EXF-13308</strain>
    </source>
</reference>
<evidence type="ECO:0000313" key="3">
    <source>
        <dbReference type="Proteomes" id="UP001174694"/>
    </source>
</evidence>
<gene>
    <name evidence="2" type="ORF">NKR23_g12085</name>
</gene>
<feature type="region of interest" description="Disordered" evidence="1">
    <location>
        <begin position="291"/>
        <end position="327"/>
    </location>
</feature>
<dbReference type="AlphaFoldDB" id="A0AA38R8X8"/>
<accession>A0AA38R8X8</accession>
<dbReference type="EMBL" id="JANBVO010000081">
    <property type="protein sequence ID" value="KAJ9130688.1"/>
    <property type="molecule type" value="Genomic_DNA"/>
</dbReference>
<keyword evidence="3" id="KW-1185">Reference proteome</keyword>
<evidence type="ECO:0000256" key="1">
    <source>
        <dbReference type="SAM" id="MobiDB-lite"/>
    </source>
</evidence>
<name>A0AA38R8X8_9PEZI</name>
<comment type="caution">
    <text evidence="2">The sequence shown here is derived from an EMBL/GenBank/DDBJ whole genome shotgun (WGS) entry which is preliminary data.</text>
</comment>
<protein>
    <submittedName>
        <fullName evidence="2">Uncharacterized protein</fullName>
    </submittedName>
</protein>
<proteinExistence type="predicted"/>
<dbReference type="Proteomes" id="UP001174694">
    <property type="component" value="Unassembled WGS sequence"/>
</dbReference>
<evidence type="ECO:0000313" key="2">
    <source>
        <dbReference type="EMBL" id="KAJ9130688.1"/>
    </source>
</evidence>